<reference evidence="2" key="1">
    <citation type="journal article" date="2015" name="Nature">
        <title>Complex archaea that bridge the gap between prokaryotes and eukaryotes.</title>
        <authorList>
            <person name="Spang A."/>
            <person name="Saw J.H."/>
            <person name="Jorgensen S.L."/>
            <person name="Zaremba-Niedzwiedzka K."/>
            <person name="Martijn J."/>
            <person name="Lind A.E."/>
            <person name="van Eijk R."/>
            <person name="Schleper C."/>
            <person name="Guy L."/>
            <person name="Ettema T.J."/>
        </authorList>
    </citation>
    <scope>NUCLEOTIDE SEQUENCE</scope>
</reference>
<proteinExistence type="predicted"/>
<accession>A0A0F9N2Y8</accession>
<keyword evidence="1" id="KW-0472">Membrane</keyword>
<evidence type="ECO:0000256" key="1">
    <source>
        <dbReference type="SAM" id="Phobius"/>
    </source>
</evidence>
<gene>
    <name evidence="2" type="ORF">LCGC14_1312100</name>
</gene>
<name>A0A0F9N2Y8_9ZZZZ</name>
<protein>
    <submittedName>
        <fullName evidence="2">Uncharacterized protein</fullName>
    </submittedName>
</protein>
<comment type="caution">
    <text evidence="2">The sequence shown here is derived from an EMBL/GenBank/DDBJ whole genome shotgun (WGS) entry which is preliminary data.</text>
</comment>
<feature type="transmembrane region" description="Helical" evidence="1">
    <location>
        <begin position="57"/>
        <end position="77"/>
    </location>
</feature>
<keyword evidence="1" id="KW-0812">Transmembrane</keyword>
<keyword evidence="1" id="KW-1133">Transmembrane helix</keyword>
<dbReference type="EMBL" id="LAZR01007754">
    <property type="protein sequence ID" value="KKM83175.1"/>
    <property type="molecule type" value="Genomic_DNA"/>
</dbReference>
<sequence length="83" mass="8647">MKVQQGITCPNCGHELPDITQVSFETQLSPKNFVVSALIGLGMGLSVAAIGTTWWGALGATILASGVAFMVSVRIFASYKSTA</sequence>
<evidence type="ECO:0000313" key="2">
    <source>
        <dbReference type="EMBL" id="KKM83175.1"/>
    </source>
</evidence>
<dbReference type="AlphaFoldDB" id="A0A0F9N2Y8"/>
<feature type="transmembrane region" description="Helical" evidence="1">
    <location>
        <begin position="33"/>
        <end position="51"/>
    </location>
</feature>
<organism evidence="2">
    <name type="scientific">marine sediment metagenome</name>
    <dbReference type="NCBI Taxonomy" id="412755"/>
    <lineage>
        <taxon>unclassified sequences</taxon>
        <taxon>metagenomes</taxon>
        <taxon>ecological metagenomes</taxon>
    </lineage>
</organism>